<comment type="caution">
    <text evidence="1">The sequence shown here is derived from an EMBL/GenBank/DDBJ whole genome shotgun (WGS) entry which is preliminary data.</text>
</comment>
<dbReference type="RefSeq" id="WP_154916874.1">
    <property type="nucleotide sequence ID" value="NZ_VUOE01000001.1"/>
</dbReference>
<dbReference type="AlphaFoldDB" id="A0A5B2TVC5"/>
<reference evidence="1 2" key="1">
    <citation type="submission" date="2019-09" db="EMBL/GenBank/DDBJ databases">
        <authorList>
            <person name="Khan S.A."/>
            <person name="Jeon C.O."/>
            <person name="Chun B.H."/>
            <person name="Jeong S.E."/>
        </authorList>
    </citation>
    <scope>NUCLEOTIDE SEQUENCE [LARGE SCALE GENOMIC DNA]</scope>
    <source>
        <strain evidence="1 2">KCTC 42508</strain>
    </source>
</reference>
<name>A0A5B2TVC5_9FLAO</name>
<proteinExistence type="predicted"/>
<evidence type="ECO:0000313" key="1">
    <source>
        <dbReference type="EMBL" id="KAA2218254.1"/>
    </source>
</evidence>
<gene>
    <name evidence="1" type="ORF">F0361_01140</name>
</gene>
<evidence type="ECO:0000313" key="2">
    <source>
        <dbReference type="Proteomes" id="UP000323188"/>
    </source>
</evidence>
<organism evidence="1 2">
    <name type="scientific">Maribacter flavus</name>
    <dbReference type="NCBI Taxonomy" id="1658664"/>
    <lineage>
        <taxon>Bacteria</taxon>
        <taxon>Pseudomonadati</taxon>
        <taxon>Bacteroidota</taxon>
        <taxon>Flavobacteriia</taxon>
        <taxon>Flavobacteriales</taxon>
        <taxon>Flavobacteriaceae</taxon>
        <taxon>Maribacter</taxon>
    </lineage>
</organism>
<sequence>MSKASKSKEIFIHRDGKAIRSLIKEIGEERYLVALEDSGLTGQLKPKRLQDFFLEWEDGYPYLCHQYPMGKKRRILNIIGYQSIPFLGWERTRINVEN</sequence>
<accession>A0A5B2TVC5</accession>
<dbReference type="EMBL" id="VUOE01000001">
    <property type="protein sequence ID" value="KAA2218254.1"/>
    <property type="molecule type" value="Genomic_DNA"/>
</dbReference>
<protein>
    <submittedName>
        <fullName evidence="1">Uncharacterized protein</fullName>
    </submittedName>
</protein>
<dbReference type="Proteomes" id="UP000323188">
    <property type="component" value="Unassembled WGS sequence"/>
</dbReference>